<evidence type="ECO:0000313" key="3">
    <source>
        <dbReference type="EMBL" id="ETV91901.1"/>
    </source>
</evidence>
<feature type="compositionally biased region" description="Basic and acidic residues" evidence="2">
    <location>
        <begin position="346"/>
        <end position="360"/>
    </location>
</feature>
<dbReference type="RefSeq" id="XP_008879538.1">
    <property type="nucleotide sequence ID" value="XM_008881316.1"/>
</dbReference>
<feature type="coiled-coil region" evidence="1">
    <location>
        <begin position="215"/>
        <end position="242"/>
    </location>
</feature>
<feature type="compositionally biased region" description="Polar residues" evidence="2">
    <location>
        <begin position="265"/>
        <end position="274"/>
    </location>
</feature>
<name>A0A024TEB8_9STRA</name>
<keyword evidence="1" id="KW-0175">Coiled coil</keyword>
<gene>
    <name evidence="3" type="ORF">H310_13698</name>
</gene>
<feature type="compositionally biased region" description="Basic and acidic residues" evidence="2">
    <location>
        <begin position="249"/>
        <end position="260"/>
    </location>
</feature>
<dbReference type="EMBL" id="KI914006">
    <property type="protein sequence ID" value="ETV91901.1"/>
    <property type="molecule type" value="Genomic_DNA"/>
</dbReference>
<organism evidence="3">
    <name type="scientific">Aphanomyces invadans</name>
    <dbReference type="NCBI Taxonomy" id="157072"/>
    <lineage>
        <taxon>Eukaryota</taxon>
        <taxon>Sar</taxon>
        <taxon>Stramenopiles</taxon>
        <taxon>Oomycota</taxon>
        <taxon>Saprolegniomycetes</taxon>
        <taxon>Saprolegniales</taxon>
        <taxon>Verrucalvaceae</taxon>
        <taxon>Aphanomyces</taxon>
    </lineage>
</organism>
<evidence type="ECO:0000256" key="1">
    <source>
        <dbReference type="SAM" id="Coils"/>
    </source>
</evidence>
<feature type="region of interest" description="Disordered" evidence="2">
    <location>
        <begin position="96"/>
        <end position="121"/>
    </location>
</feature>
<accession>A0A024TEB8</accession>
<reference evidence="3" key="1">
    <citation type="submission" date="2013-12" db="EMBL/GenBank/DDBJ databases">
        <title>The Genome Sequence of Aphanomyces invadans NJM9701.</title>
        <authorList>
            <consortium name="The Broad Institute Genomics Platform"/>
            <person name="Russ C."/>
            <person name="Tyler B."/>
            <person name="van West P."/>
            <person name="Dieguez-Uribeondo J."/>
            <person name="Young S.K."/>
            <person name="Zeng Q."/>
            <person name="Gargeya S."/>
            <person name="Fitzgerald M."/>
            <person name="Abouelleil A."/>
            <person name="Alvarado L."/>
            <person name="Chapman S.B."/>
            <person name="Gainer-Dewar J."/>
            <person name="Goldberg J."/>
            <person name="Griggs A."/>
            <person name="Gujja S."/>
            <person name="Hansen M."/>
            <person name="Howarth C."/>
            <person name="Imamovic A."/>
            <person name="Ireland A."/>
            <person name="Larimer J."/>
            <person name="McCowan C."/>
            <person name="Murphy C."/>
            <person name="Pearson M."/>
            <person name="Poon T.W."/>
            <person name="Priest M."/>
            <person name="Roberts A."/>
            <person name="Saif S."/>
            <person name="Shea T."/>
            <person name="Sykes S."/>
            <person name="Wortman J."/>
            <person name="Nusbaum C."/>
            <person name="Birren B."/>
        </authorList>
    </citation>
    <scope>NUCLEOTIDE SEQUENCE [LARGE SCALE GENOMIC DNA]</scope>
    <source>
        <strain evidence="3">NJM9701</strain>
    </source>
</reference>
<feature type="region of interest" description="Disordered" evidence="2">
    <location>
        <begin position="249"/>
        <end position="280"/>
    </location>
</feature>
<protein>
    <submittedName>
        <fullName evidence="3">Uncharacterized protein</fullName>
    </submittedName>
</protein>
<evidence type="ECO:0000256" key="2">
    <source>
        <dbReference type="SAM" id="MobiDB-lite"/>
    </source>
</evidence>
<proteinExistence type="predicted"/>
<sequence>MSDDEERCEAADPPPVDDSVPLAFLLGHRYSYYAEAHRPAHTAVVEDRPRTPTDFRDMSKREREVRAKMVLDPLSHSAETFLTGVCELDVGQEFRSTSTRRKLKQERLKQQRKNASLQQEQADLASLDNSHGYSRPKDFLAVDAQPVPTLHDKSHAAKDEAQKVRLKQHWRMQYAQHIHSIAKDQQEFAKHMLAALRYPSMSPFGAQLVKPKFIMEEKRLDIERKKKARDEELRRMKEQRNAALHELRDDIARRNHVAKEKKSKWTSGSHQPPQAASKAPRLALYKLDESTSVSSSSHPLEQTALPLSQRKMGMFRTNRRTTHTMDKYILKSPDRPKPVLGGGFRTEPEKWEDTNDEKGGGKPLISLAKQLPLQLQSLSMSTS</sequence>
<dbReference type="GeneID" id="20090748"/>
<dbReference type="OrthoDB" id="76244at2759"/>
<dbReference type="AlphaFoldDB" id="A0A024TEB8"/>
<feature type="region of interest" description="Disordered" evidence="2">
    <location>
        <begin position="330"/>
        <end position="363"/>
    </location>
</feature>
<dbReference type="VEuPathDB" id="FungiDB:H310_13698"/>